<gene>
    <name evidence="1" type="ORF">DCCM_2677</name>
</gene>
<reference evidence="2" key="1">
    <citation type="submission" date="2018-02" db="EMBL/GenBank/DDBJ databases">
        <title>Genome sequence of Desulfocucumis palustris strain NAW-5.</title>
        <authorList>
            <person name="Watanabe M."/>
            <person name="Kojima H."/>
            <person name="Fukui M."/>
        </authorList>
    </citation>
    <scope>NUCLEOTIDE SEQUENCE [LARGE SCALE GENOMIC DNA]</scope>
    <source>
        <strain evidence="2">NAW-5</strain>
    </source>
</reference>
<keyword evidence="2" id="KW-1185">Reference proteome</keyword>
<evidence type="ECO:0000313" key="1">
    <source>
        <dbReference type="EMBL" id="GBF33574.1"/>
    </source>
</evidence>
<evidence type="ECO:0008006" key="3">
    <source>
        <dbReference type="Google" id="ProtNLM"/>
    </source>
</evidence>
<evidence type="ECO:0000313" key="2">
    <source>
        <dbReference type="Proteomes" id="UP000239549"/>
    </source>
</evidence>
<dbReference type="RefSeq" id="WP_165792070.1">
    <property type="nucleotide sequence ID" value="NZ_BFAV01000104.1"/>
</dbReference>
<organism evidence="1 2">
    <name type="scientific">Desulfocucumis palustris</name>
    <dbReference type="NCBI Taxonomy" id="1898651"/>
    <lineage>
        <taxon>Bacteria</taxon>
        <taxon>Bacillati</taxon>
        <taxon>Bacillota</taxon>
        <taxon>Clostridia</taxon>
        <taxon>Eubacteriales</taxon>
        <taxon>Desulfocucumaceae</taxon>
        <taxon>Desulfocucumis</taxon>
    </lineage>
</organism>
<name>A0A2L2XC52_9FIRM</name>
<dbReference type="Proteomes" id="UP000239549">
    <property type="component" value="Unassembled WGS sequence"/>
</dbReference>
<dbReference type="EMBL" id="BFAV01000104">
    <property type="protein sequence ID" value="GBF33574.1"/>
    <property type="molecule type" value="Genomic_DNA"/>
</dbReference>
<accession>A0A2L2XC52</accession>
<dbReference type="AlphaFoldDB" id="A0A2L2XC52"/>
<comment type="caution">
    <text evidence="1">The sequence shown here is derived from an EMBL/GenBank/DDBJ whole genome shotgun (WGS) entry which is preliminary data.</text>
</comment>
<sequence length="55" mass="6420">MNRKAKEIYTELERERKKLCSMPLGSDLMLKQSRLVDELINEYYRAVAGGRRMAG</sequence>
<protein>
    <recommendedName>
        <fullName evidence="3">Spo0E like sporulation regulatory protein</fullName>
    </recommendedName>
</protein>
<proteinExistence type="predicted"/>